<comment type="caution">
    <text evidence="2">The sequence shown here is derived from an EMBL/GenBank/DDBJ whole genome shotgun (WGS) entry which is preliminary data.</text>
</comment>
<feature type="transmembrane region" description="Helical" evidence="1">
    <location>
        <begin position="224"/>
        <end position="244"/>
    </location>
</feature>
<name>A0A934K0G5_9BACT</name>
<feature type="transmembrane region" description="Helical" evidence="1">
    <location>
        <begin position="34"/>
        <end position="57"/>
    </location>
</feature>
<dbReference type="Proteomes" id="UP000612893">
    <property type="component" value="Unassembled WGS sequence"/>
</dbReference>
<feature type="transmembrane region" description="Helical" evidence="1">
    <location>
        <begin position="169"/>
        <end position="186"/>
    </location>
</feature>
<keyword evidence="1" id="KW-0472">Membrane</keyword>
<feature type="transmembrane region" description="Helical" evidence="1">
    <location>
        <begin position="7"/>
        <end position="28"/>
    </location>
</feature>
<feature type="transmembrane region" description="Helical" evidence="1">
    <location>
        <begin position="264"/>
        <end position="283"/>
    </location>
</feature>
<keyword evidence="3" id="KW-1185">Reference proteome</keyword>
<protein>
    <submittedName>
        <fullName evidence="2">Uncharacterized protein</fullName>
    </submittedName>
</protein>
<gene>
    <name evidence="2" type="ORF">JF922_05700</name>
</gene>
<evidence type="ECO:0000313" key="3">
    <source>
        <dbReference type="Proteomes" id="UP000612893"/>
    </source>
</evidence>
<proteinExistence type="predicted"/>
<dbReference type="EMBL" id="JAEKNR010000067">
    <property type="protein sequence ID" value="MBJ7597564.1"/>
    <property type="molecule type" value="Genomic_DNA"/>
</dbReference>
<feature type="transmembrane region" description="Helical" evidence="1">
    <location>
        <begin position="128"/>
        <end position="149"/>
    </location>
</feature>
<reference evidence="2" key="1">
    <citation type="submission" date="2020-10" db="EMBL/GenBank/DDBJ databases">
        <title>Ca. Dormibacterota MAGs.</title>
        <authorList>
            <person name="Montgomery K."/>
        </authorList>
    </citation>
    <scope>NUCLEOTIDE SEQUENCE [LARGE SCALE GENOMIC DNA]</scope>
    <source>
        <strain evidence="2">SC8812_S17_10</strain>
    </source>
</reference>
<evidence type="ECO:0000256" key="1">
    <source>
        <dbReference type="SAM" id="Phobius"/>
    </source>
</evidence>
<sequence>MPLAPAVLRLVLVAWALAVVLGVAYIGLRGSAPAGLLLVAALACAGIGLLRLLIALLQAFDGAASSVWGYEHETVVIALALVSLFTPWRVEISLAGAGSILGWQSPLAWVALVALAPSLSRRLGRWDGLGLTVCGLALAGWLGWSALLLLTPGFSRLHFPFQPLDLIGVGWYLSLAAWVVAVDGAAGRRGWERSGEASPLVVLPWAAVPGAGLVRLARPALGRIYLLAAAFLVFLLRLTAYTPADFAYNADGNRLPDPVPRTDAVALAVLLALFWLATIIHTLRAARSPEPARRPPRLESGLR</sequence>
<keyword evidence="1" id="KW-1133">Transmembrane helix</keyword>
<evidence type="ECO:0000313" key="2">
    <source>
        <dbReference type="EMBL" id="MBJ7597564.1"/>
    </source>
</evidence>
<dbReference type="RefSeq" id="WP_338199894.1">
    <property type="nucleotide sequence ID" value="NZ_JAEKNR010000067.1"/>
</dbReference>
<dbReference type="AlphaFoldDB" id="A0A934K0G5"/>
<organism evidence="2 3">
    <name type="scientific">Candidatus Nephthysia bennettiae</name>
    <dbReference type="NCBI Taxonomy" id="3127016"/>
    <lineage>
        <taxon>Bacteria</taxon>
        <taxon>Bacillati</taxon>
        <taxon>Candidatus Dormiibacterota</taxon>
        <taxon>Candidatus Dormibacteria</taxon>
        <taxon>Candidatus Dormibacterales</taxon>
        <taxon>Candidatus Dormibacteraceae</taxon>
        <taxon>Candidatus Nephthysia</taxon>
    </lineage>
</organism>
<keyword evidence="1" id="KW-0812">Transmembrane</keyword>
<accession>A0A934K0G5</accession>
<feature type="transmembrane region" description="Helical" evidence="1">
    <location>
        <begin position="94"/>
        <end position="116"/>
    </location>
</feature>